<feature type="transmembrane region" description="Helical" evidence="8">
    <location>
        <begin position="162"/>
        <end position="185"/>
    </location>
</feature>
<feature type="transmembrane region" description="Helical" evidence="8">
    <location>
        <begin position="98"/>
        <end position="121"/>
    </location>
</feature>
<comment type="similarity">
    <text evidence="8">Belongs to the binding-protein-dependent transport system permease family.</text>
</comment>
<feature type="transmembrane region" description="Helical" evidence="8">
    <location>
        <begin position="46"/>
        <end position="66"/>
    </location>
</feature>
<evidence type="ECO:0000256" key="2">
    <source>
        <dbReference type="ARBA" id="ARBA00022448"/>
    </source>
</evidence>
<dbReference type="PROSITE" id="PS50928">
    <property type="entry name" value="ABC_TM1"/>
    <property type="match status" value="1"/>
</dbReference>
<evidence type="ECO:0000313" key="11">
    <source>
        <dbReference type="Proteomes" id="UP000464378"/>
    </source>
</evidence>
<evidence type="ECO:0000256" key="6">
    <source>
        <dbReference type="ARBA" id="ARBA00022989"/>
    </source>
</evidence>
<protein>
    <recommendedName>
        <fullName evidence="9">ABC transmembrane type-1 domain-containing protein</fullName>
    </recommendedName>
</protein>
<dbReference type="PANTHER" id="PTHR43357">
    <property type="entry name" value="INNER MEMBRANE ABC TRANSPORTER PERMEASE PROTEIN YDCV"/>
    <property type="match status" value="1"/>
</dbReference>
<dbReference type="AlphaFoldDB" id="A0A6C2YHI3"/>
<dbReference type="InterPro" id="IPR000515">
    <property type="entry name" value="MetI-like"/>
</dbReference>
<keyword evidence="4" id="KW-0997">Cell inner membrane</keyword>
<sequence length="301" mass="32308">MASTAIMNATQQKQATMRFRWSILARTVGWSETFTEFLMFWLRSSAIIGLLGILTLPPIVTILLALTPQSVLTTPLAGGISLRHFRTVLTQPPWPDSLGVTLGITTTTAILATILGTGYAVGLGTLAPRGQRMGLLLVLLPMAMPMVVLGIGLLAVFQLLGIWGQAIGLAIALAIPILPVVVLLVRDGLAAIPPELPAAARSLGATPGQVWWRVMWPLLRPTLVTALLMGWVLTLNEAILTQFLARPPESETVAKLIWPKLRYSLSPVIAAASTLLLLLSLPLVLILLRGMRPRSTPSPIP</sequence>
<dbReference type="EMBL" id="LR593887">
    <property type="protein sequence ID" value="VTR97172.1"/>
    <property type="molecule type" value="Genomic_DNA"/>
</dbReference>
<keyword evidence="11" id="KW-1185">Reference proteome</keyword>
<dbReference type="PANTHER" id="PTHR43357:SF4">
    <property type="entry name" value="INNER MEMBRANE ABC TRANSPORTER PERMEASE PROTEIN YDCV"/>
    <property type="match status" value="1"/>
</dbReference>
<accession>A0A6C2YHI3</accession>
<keyword evidence="7 8" id="KW-0472">Membrane</keyword>
<dbReference type="FunCoup" id="A0A6C2YHI3">
    <property type="interactions" value="103"/>
</dbReference>
<keyword evidence="6 8" id="KW-1133">Transmembrane helix</keyword>
<evidence type="ECO:0000259" key="9">
    <source>
        <dbReference type="PROSITE" id="PS50928"/>
    </source>
</evidence>
<name>A0A6C2YHI3_9BACT</name>
<dbReference type="SUPFAM" id="SSF161098">
    <property type="entry name" value="MetI-like"/>
    <property type="match status" value="1"/>
</dbReference>
<evidence type="ECO:0000256" key="8">
    <source>
        <dbReference type="RuleBase" id="RU363032"/>
    </source>
</evidence>
<dbReference type="CDD" id="cd06261">
    <property type="entry name" value="TM_PBP2"/>
    <property type="match status" value="1"/>
</dbReference>
<evidence type="ECO:0000256" key="1">
    <source>
        <dbReference type="ARBA" id="ARBA00004429"/>
    </source>
</evidence>
<dbReference type="InterPro" id="IPR035906">
    <property type="entry name" value="MetI-like_sf"/>
</dbReference>
<gene>
    <name evidence="10" type="ORF">GMBLW1_30830</name>
</gene>
<evidence type="ECO:0000256" key="7">
    <source>
        <dbReference type="ARBA" id="ARBA00023136"/>
    </source>
</evidence>
<dbReference type="InParanoid" id="A0A6C2YHI3"/>
<proteinExistence type="inferred from homology"/>
<dbReference type="EMBL" id="LR586016">
    <property type="protein sequence ID" value="VIP00877.1"/>
    <property type="molecule type" value="Genomic_DNA"/>
</dbReference>
<evidence type="ECO:0000256" key="5">
    <source>
        <dbReference type="ARBA" id="ARBA00022692"/>
    </source>
</evidence>
<dbReference type="Pfam" id="PF00528">
    <property type="entry name" value="BPD_transp_1"/>
    <property type="match status" value="1"/>
</dbReference>
<dbReference type="GO" id="GO:0005886">
    <property type="term" value="C:plasma membrane"/>
    <property type="evidence" value="ECO:0007669"/>
    <property type="project" value="UniProtKB-SubCell"/>
</dbReference>
<feature type="domain" description="ABC transmembrane type-1" evidence="9">
    <location>
        <begin position="98"/>
        <end position="287"/>
    </location>
</feature>
<reference evidence="10" key="1">
    <citation type="submission" date="2019-04" db="EMBL/GenBank/DDBJ databases">
        <authorList>
            <consortium name="Science for Life Laboratories"/>
        </authorList>
    </citation>
    <scope>NUCLEOTIDE SEQUENCE</scope>
    <source>
        <strain evidence="10">MBLW1</strain>
    </source>
</reference>
<keyword evidence="3" id="KW-1003">Cell membrane</keyword>
<dbReference type="Gene3D" id="1.10.3720.10">
    <property type="entry name" value="MetI-like"/>
    <property type="match status" value="1"/>
</dbReference>
<evidence type="ECO:0000313" key="10">
    <source>
        <dbReference type="EMBL" id="VIP00877.1"/>
    </source>
</evidence>
<comment type="subcellular location">
    <subcellularLocation>
        <location evidence="1">Cell inner membrane</location>
        <topology evidence="1">Multi-pass membrane protein</topology>
    </subcellularLocation>
    <subcellularLocation>
        <location evidence="8">Cell membrane</location>
        <topology evidence="8">Multi-pass membrane protein</topology>
    </subcellularLocation>
</comment>
<dbReference type="Proteomes" id="UP000464378">
    <property type="component" value="Chromosome"/>
</dbReference>
<evidence type="ECO:0000256" key="4">
    <source>
        <dbReference type="ARBA" id="ARBA00022519"/>
    </source>
</evidence>
<feature type="transmembrane region" description="Helical" evidence="8">
    <location>
        <begin position="265"/>
        <end position="288"/>
    </location>
</feature>
<dbReference type="GO" id="GO:0055085">
    <property type="term" value="P:transmembrane transport"/>
    <property type="evidence" value="ECO:0007669"/>
    <property type="project" value="InterPro"/>
</dbReference>
<organism evidence="10">
    <name type="scientific">Tuwongella immobilis</name>
    <dbReference type="NCBI Taxonomy" id="692036"/>
    <lineage>
        <taxon>Bacteria</taxon>
        <taxon>Pseudomonadati</taxon>
        <taxon>Planctomycetota</taxon>
        <taxon>Planctomycetia</taxon>
        <taxon>Gemmatales</taxon>
        <taxon>Gemmataceae</taxon>
        <taxon>Tuwongella</taxon>
    </lineage>
</organism>
<feature type="transmembrane region" description="Helical" evidence="8">
    <location>
        <begin position="223"/>
        <end position="245"/>
    </location>
</feature>
<dbReference type="KEGG" id="tim:GMBLW1_30830"/>
<evidence type="ECO:0000256" key="3">
    <source>
        <dbReference type="ARBA" id="ARBA00022475"/>
    </source>
</evidence>
<keyword evidence="5 8" id="KW-0812">Transmembrane</keyword>
<keyword evidence="2 8" id="KW-0813">Transport</keyword>
<feature type="transmembrane region" description="Helical" evidence="8">
    <location>
        <begin position="133"/>
        <end position="156"/>
    </location>
</feature>